<dbReference type="Gene3D" id="2.30.29.30">
    <property type="entry name" value="Pleckstrin-homology domain (PH domain)/Phosphotyrosine-binding domain (PTB)"/>
    <property type="match status" value="1"/>
</dbReference>
<dbReference type="PROSITE" id="PS50003">
    <property type="entry name" value="PH_DOMAIN"/>
    <property type="match status" value="1"/>
</dbReference>
<evidence type="ECO:0000256" key="1">
    <source>
        <dbReference type="SAM" id="MobiDB-lite"/>
    </source>
</evidence>
<accession>A0A0C2D3C2</accession>
<dbReference type="FunFam" id="2.30.29.30:FF:000204">
    <property type="entry name" value="kinesin-like protein unc-104 isoform X6"/>
    <property type="match status" value="1"/>
</dbReference>
<name>A0A0C2D3C2_9BILA</name>
<dbReference type="SMART" id="SM00233">
    <property type="entry name" value="PH"/>
    <property type="match status" value="1"/>
</dbReference>
<dbReference type="EMBL" id="KN728351">
    <property type="protein sequence ID" value="KIH63928.1"/>
    <property type="molecule type" value="Genomic_DNA"/>
</dbReference>
<dbReference type="Proteomes" id="UP000054047">
    <property type="component" value="Unassembled WGS sequence"/>
</dbReference>
<dbReference type="SUPFAM" id="SSF50729">
    <property type="entry name" value="PH domain-like"/>
    <property type="match status" value="1"/>
</dbReference>
<dbReference type="AlphaFoldDB" id="A0A0C2D3C2"/>
<proteinExistence type="predicted"/>
<sequence>LLLWQFQVERVRLFLRLRDKLKGKRKPGEAKTPVSPCDPVRAIPDTVVLDEKEKGIVSKVVRLITQRIPVNKDPPTGNKAQELSDESSSNSVTSPTSDKSMVKSSPSLDQLSRQKSKSDQNLSCTDEVLDQIAMKRSLSGSRLNQMHFLVPEVTEERVGVVVSRKGYMNFLEEKTQGWTRRWVVVRRPYILLFRDEKDLVIRGIINLANARVEYSEDQQAMLKVPNTFSVCTNHRGFLMQIMPGDEMYDWLYAINPLLAGQMKVKASTNGTLKSGV</sequence>
<organism evidence="3 4">
    <name type="scientific">Ancylostoma duodenale</name>
    <dbReference type="NCBI Taxonomy" id="51022"/>
    <lineage>
        <taxon>Eukaryota</taxon>
        <taxon>Metazoa</taxon>
        <taxon>Ecdysozoa</taxon>
        <taxon>Nematoda</taxon>
        <taxon>Chromadorea</taxon>
        <taxon>Rhabditida</taxon>
        <taxon>Rhabditina</taxon>
        <taxon>Rhabditomorpha</taxon>
        <taxon>Strongyloidea</taxon>
        <taxon>Ancylostomatidae</taxon>
        <taxon>Ancylostomatinae</taxon>
        <taxon>Ancylostoma</taxon>
    </lineage>
</organism>
<feature type="compositionally biased region" description="Polar residues" evidence="1">
    <location>
        <begin position="102"/>
        <end position="122"/>
    </location>
</feature>
<dbReference type="InterPro" id="IPR001849">
    <property type="entry name" value="PH_domain"/>
</dbReference>
<evidence type="ECO:0000313" key="3">
    <source>
        <dbReference type="EMBL" id="KIH63928.1"/>
    </source>
</evidence>
<dbReference type="GO" id="GO:1904115">
    <property type="term" value="C:axon cytoplasm"/>
    <property type="evidence" value="ECO:0007669"/>
    <property type="project" value="GOC"/>
</dbReference>
<dbReference type="InterPro" id="IPR049780">
    <property type="entry name" value="PH_KIFIA_KIFIB"/>
</dbReference>
<feature type="compositionally biased region" description="Low complexity" evidence="1">
    <location>
        <begin position="86"/>
        <end position="99"/>
    </location>
</feature>
<dbReference type="InterPro" id="IPR011993">
    <property type="entry name" value="PH-like_dom_sf"/>
</dbReference>
<feature type="non-terminal residue" evidence="3">
    <location>
        <position position="1"/>
    </location>
</feature>
<dbReference type="CDD" id="cd01233">
    <property type="entry name" value="PH_KIFIA_KIFIB"/>
    <property type="match status" value="1"/>
</dbReference>
<keyword evidence="4" id="KW-1185">Reference proteome</keyword>
<dbReference type="Pfam" id="PF00169">
    <property type="entry name" value="PH"/>
    <property type="match status" value="1"/>
</dbReference>
<dbReference type="OrthoDB" id="3176171at2759"/>
<feature type="region of interest" description="Disordered" evidence="1">
    <location>
        <begin position="69"/>
        <end position="122"/>
    </location>
</feature>
<evidence type="ECO:0000259" key="2">
    <source>
        <dbReference type="PROSITE" id="PS50003"/>
    </source>
</evidence>
<evidence type="ECO:0000313" key="4">
    <source>
        <dbReference type="Proteomes" id="UP000054047"/>
    </source>
</evidence>
<gene>
    <name evidence="3" type="ORF">ANCDUO_05765</name>
</gene>
<reference evidence="3 4" key="1">
    <citation type="submission" date="2013-12" db="EMBL/GenBank/DDBJ databases">
        <title>Draft genome of the parsitic nematode Ancylostoma duodenale.</title>
        <authorList>
            <person name="Mitreva M."/>
        </authorList>
    </citation>
    <scope>NUCLEOTIDE SEQUENCE [LARGE SCALE GENOMIC DNA]</scope>
    <source>
        <strain evidence="3 4">Zhejiang</strain>
    </source>
</reference>
<feature type="domain" description="PH" evidence="2">
    <location>
        <begin position="161"/>
        <end position="259"/>
    </location>
</feature>
<protein>
    <submittedName>
        <fullName evidence="3">PH domain protein</fullName>
    </submittedName>
</protein>
<dbReference type="GO" id="GO:0048490">
    <property type="term" value="P:anterograde synaptic vesicle transport"/>
    <property type="evidence" value="ECO:0007669"/>
    <property type="project" value="UniProtKB-ARBA"/>
</dbReference>